<dbReference type="OrthoDB" id="10023635at2759"/>
<proteinExistence type="predicted"/>
<feature type="region of interest" description="Disordered" evidence="1">
    <location>
        <begin position="366"/>
        <end position="391"/>
    </location>
</feature>
<evidence type="ECO:0000313" key="4">
    <source>
        <dbReference type="Proteomes" id="UP000515135"/>
    </source>
</evidence>
<feature type="region of interest" description="Disordered" evidence="1">
    <location>
        <begin position="179"/>
        <end position="211"/>
    </location>
</feature>
<feature type="compositionally biased region" description="Basic and acidic residues" evidence="1">
    <location>
        <begin position="129"/>
        <end position="154"/>
    </location>
</feature>
<feature type="compositionally biased region" description="Basic and acidic residues" evidence="1">
    <location>
        <begin position="197"/>
        <end position="211"/>
    </location>
</feature>
<name>A0A6P5AET9_BRABE</name>
<evidence type="ECO:0000256" key="2">
    <source>
        <dbReference type="SAM" id="Phobius"/>
    </source>
</evidence>
<dbReference type="GeneID" id="109483229"/>
<dbReference type="InterPro" id="IPR000884">
    <property type="entry name" value="TSP1_rpt"/>
</dbReference>
<feature type="chain" id="PRO_5027610569" evidence="3">
    <location>
        <begin position="22"/>
        <end position="467"/>
    </location>
</feature>
<dbReference type="AlphaFoldDB" id="A0A6P5AET9"/>
<keyword evidence="2" id="KW-1133">Transmembrane helix</keyword>
<accession>A0A6P5AET9</accession>
<dbReference type="InterPro" id="IPR036383">
    <property type="entry name" value="TSP1_rpt_sf"/>
</dbReference>
<evidence type="ECO:0000256" key="3">
    <source>
        <dbReference type="SAM" id="SignalP"/>
    </source>
</evidence>
<keyword evidence="2" id="KW-0472">Membrane</keyword>
<dbReference type="SMART" id="SM00209">
    <property type="entry name" value="TSP1"/>
    <property type="match status" value="1"/>
</dbReference>
<protein>
    <submittedName>
        <fullName evidence="5">Uncharacterized protein LOC109483229</fullName>
    </submittedName>
</protein>
<feature type="signal peptide" evidence="3">
    <location>
        <begin position="1"/>
        <end position="21"/>
    </location>
</feature>
<sequence length="467" mass="51800">MRSAAWVWLLGVVLLNLQGCAENQVAPPHAGGNTPLAQRASTFSRPSSQGHPVLEDNFPLGETDVTDEGVYDNYHSYDSFPSSLNGEENVEDLISQIQEEMAWSNGHPEHLAQIRQAIAKVREAIERRAAADKSHATAARNDMEEKLVSEAGREDEAENLATKIRQSLDKSEELLKKASVGEQRDYDVREPSSAALGDHREGSERADEVQHASDGVVVAPHLWQKARRRDHQGVIEGPAREYQADTARVNDEIAEAKLMLHLLENPIWAEWSGWSRCHGQCGTGYRTRTRACRVQGLCEQQTAAEPCPLKDECENPRGYVAGTVAVSVLAVLLVTMLATFLLLPKIQKYRISRYESEREAFIQANLKKNSSMPDRPPPAAPRPASTLPAKLPSGEHVYLTLSEVKVDGKTYLAQAGKSAEDCVYLTPSQINQPKTEMYLNQGEDPENEEEEENRDEENAYLVLQGAN</sequence>
<feature type="compositionally biased region" description="Polar residues" evidence="1">
    <location>
        <begin position="35"/>
        <end position="50"/>
    </location>
</feature>
<feature type="compositionally biased region" description="Acidic residues" evidence="1">
    <location>
        <begin position="443"/>
        <end position="455"/>
    </location>
</feature>
<reference evidence="5" key="1">
    <citation type="submission" date="2025-08" db="UniProtKB">
        <authorList>
            <consortium name="RefSeq"/>
        </authorList>
    </citation>
    <scope>IDENTIFICATION</scope>
    <source>
        <tissue evidence="5">Gonad</tissue>
    </source>
</reference>
<organism evidence="4 5">
    <name type="scientific">Branchiostoma belcheri</name>
    <name type="common">Amphioxus</name>
    <dbReference type="NCBI Taxonomy" id="7741"/>
    <lineage>
        <taxon>Eukaryota</taxon>
        <taxon>Metazoa</taxon>
        <taxon>Chordata</taxon>
        <taxon>Cephalochordata</taxon>
        <taxon>Leptocardii</taxon>
        <taxon>Amphioxiformes</taxon>
        <taxon>Branchiostomatidae</taxon>
        <taxon>Branchiostoma</taxon>
    </lineage>
</organism>
<feature type="region of interest" description="Disordered" evidence="1">
    <location>
        <begin position="26"/>
        <end position="60"/>
    </location>
</feature>
<feature type="transmembrane region" description="Helical" evidence="2">
    <location>
        <begin position="319"/>
        <end position="343"/>
    </location>
</feature>
<dbReference type="PROSITE" id="PS50092">
    <property type="entry name" value="TSP1"/>
    <property type="match status" value="1"/>
</dbReference>
<dbReference type="Proteomes" id="UP000515135">
    <property type="component" value="Unplaced"/>
</dbReference>
<feature type="region of interest" description="Disordered" evidence="1">
    <location>
        <begin position="433"/>
        <end position="467"/>
    </location>
</feature>
<dbReference type="Gene3D" id="2.20.100.10">
    <property type="entry name" value="Thrombospondin type-1 (TSP1) repeat"/>
    <property type="match status" value="1"/>
</dbReference>
<feature type="region of interest" description="Disordered" evidence="1">
    <location>
        <begin position="129"/>
        <end position="159"/>
    </location>
</feature>
<evidence type="ECO:0000313" key="5">
    <source>
        <dbReference type="RefSeq" id="XP_019641767.1"/>
    </source>
</evidence>
<gene>
    <name evidence="5" type="primary">LOC109483229</name>
</gene>
<dbReference type="Pfam" id="PF00090">
    <property type="entry name" value="TSP_1"/>
    <property type="match status" value="1"/>
</dbReference>
<evidence type="ECO:0000256" key="1">
    <source>
        <dbReference type="SAM" id="MobiDB-lite"/>
    </source>
</evidence>
<dbReference type="RefSeq" id="XP_019641767.1">
    <property type="nucleotide sequence ID" value="XM_019786208.1"/>
</dbReference>
<dbReference type="SUPFAM" id="SSF82895">
    <property type="entry name" value="TSP-1 type 1 repeat"/>
    <property type="match status" value="1"/>
</dbReference>
<keyword evidence="4" id="KW-1185">Reference proteome</keyword>
<keyword evidence="2" id="KW-0812">Transmembrane</keyword>
<keyword evidence="3" id="KW-0732">Signal</keyword>
<dbReference type="KEGG" id="bbel:109483229"/>